<comment type="caution">
    <text evidence="2">The sequence shown here is derived from an EMBL/GenBank/DDBJ whole genome shotgun (WGS) entry which is preliminary data.</text>
</comment>
<evidence type="ECO:0000259" key="1">
    <source>
        <dbReference type="PROSITE" id="PS51186"/>
    </source>
</evidence>
<dbReference type="Pfam" id="PF13302">
    <property type="entry name" value="Acetyltransf_3"/>
    <property type="match status" value="1"/>
</dbReference>
<dbReference type="PANTHER" id="PTHR43441:SF3">
    <property type="entry name" value="ACETYLTRANSFERASE"/>
    <property type="match status" value="1"/>
</dbReference>
<dbReference type="AlphaFoldDB" id="A0A537JEV6"/>
<dbReference type="Gene3D" id="3.40.630.30">
    <property type="match status" value="1"/>
</dbReference>
<dbReference type="Proteomes" id="UP000320048">
    <property type="component" value="Unassembled WGS sequence"/>
</dbReference>
<proteinExistence type="predicted"/>
<keyword evidence="2" id="KW-0808">Transferase</keyword>
<dbReference type="InterPro" id="IPR016181">
    <property type="entry name" value="Acyl_CoA_acyltransferase"/>
</dbReference>
<dbReference type="SUPFAM" id="SSF55729">
    <property type="entry name" value="Acyl-CoA N-acyltransferases (Nat)"/>
    <property type="match status" value="1"/>
</dbReference>
<organism evidence="2 3">
    <name type="scientific">Candidatus Segetimicrobium genomatis</name>
    <dbReference type="NCBI Taxonomy" id="2569760"/>
    <lineage>
        <taxon>Bacteria</taxon>
        <taxon>Bacillati</taxon>
        <taxon>Candidatus Sysuimicrobiota</taxon>
        <taxon>Candidatus Sysuimicrobiia</taxon>
        <taxon>Candidatus Sysuimicrobiales</taxon>
        <taxon>Candidatus Segetimicrobiaceae</taxon>
        <taxon>Candidatus Segetimicrobium</taxon>
    </lineage>
</organism>
<feature type="domain" description="N-acetyltransferase" evidence="1">
    <location>
        <begin position="20"/>
        <end position="193"/>
    </location>
</feature>
<dbReference type="PANTHER" id="PTHR43441">
    <property type="entry name" value="RIBOSOMAL-PROTEIN-SERINE ACETYLTRANSFERASE"/>
    <property type="match status" value="1"/>
</dbReference>
<dbReference type="GO" id="GO:1990189">
    <property type="term" value="F:protein N-terminal-serine acetyltransferase activity"/>
    <property type="evidence" value="ECO:0007669"/>
    <property type="project" value="TreeGrafter"/>
</dbReference>
<dbReference type="InterPro" id="IPR000182">
    <property type="entry name" value="GNAT_dom"/>
</dbReference>
<gene>
    <name evidence="2" type="ORF">E6H04_05845</name>
</gene>
<dbReference type="GO" id="GO:0005737">
    <property type="term" value="C:cytoplasm"/>
    <property type="evidence" value="ECO:0007669"/>
    <property type="project" value="TreeGrafter"/>
</dbReference>
<dbReference type="GO" id="GO:0008999">
    <property type="term" value="F:protein-N-terminal-alanine acetyltransferase activity"/>
    <property type="evidence" value="ECO:0007669"/>
    <property type="project" value="TreeGrafter"/>
</dbReference>
<accession>A0A537JEV6</accession>
<name>A0A537JEV6_9BACT</name>
<evidence type="ECO:0000313" key="2">
    <source>
        <dbReference type="EMBL" id="TMI81882.1"/>
    </source>
</evidence>
<dbReference type="InterPro" id="IPR051908">
    <property type="entry name" value="Ribosomal_N-acetyltransferase"/>
</dbReference>
<reference evidence="2 3" key="1">
    <citation type="journal article" date="2019" name="Nat. Microbiol.">
        <title>Mediterranean grassland soil C-N compound turnover is dependent on rainfall and depth, and is mediated by genomically divergent microorganisms.</title>
        <authorList>
            <person name="Diamond S."/>
            <person name="Andeer P.F."/>
            <person name="Li Z."/>
            <person name="Crits-Christoph A."/>
            <person name="Burstein D."/>
            <person name="Anantharaman K."/>
            <person name="Lane K.R."/>
            <person name="Thomas B.C."/>
            <person name="Pan C."/>
            <person name="Northen T.R."/>
            <person name="Banfield J.F."/>
        </authorList>
    </citation>
    <scope>NUCLEOTIDE SEQUENCE [LARGE SCALE GENOMIC DNA]</scope>
    <source>
        <strain evidence="2">NP_7</strain>
    </source>
</reference>
<evidence type="ECO:0000313" key="3">
    <source>
        <dbReference type="Proteomes" id="UP000320048"/>
    </source>
</evidence>
<protein>
    <submittedName>
        <fullName evidence="2">GNAT family N-acetyltransferase</fullName>
    </submittedName>
</protein>
<dbReference type="PROSITE" id="PS51186">
    <property type="entry name" value="GNAT"/>
    <property type="match status" value="1"/>
</dbReference>
<dbReference type="EMBL" id="VBAO01000151">
    <property type="protein sequence ID" value="TMI81882.1"/>
    <property type="molecule type" value="Genomic_DNA"/>
</dbReference>
<sequence>MAMPPGEPIEIPDEVCGPRVLLRPLRPEDAPAVWDAVEESRRHLSPWMPWVHDLRSADDERAVIDRMRASWTRREDLTVGIFDRTTGRYLGGSGLHRINWALRIFEIGYWIRATAEGRGYVTEAVQLLVRLAFDRLGANRVEIYVDPQNVRSRRVTERLGFVLEGTLRRFRAGTGGRPQDRHVFALIREDYLRLAWRGAHG</sequence>